<organism evidence="1 2">
    <name type="scientific">Scortum barcoo</name>
    <name type="common">barcoo grunter</name>
    <dbReference type="NCBI Taxonomy" id="214431"/>
    <lineage>
        <taxon>Eukaryota</taxon>
        <taxon>Metazoa</taxon>
        <taxon>Chordata</taxon>
        <taxon>Craniata</taxon>
        <taxon>Vertebrata</taxon>
        <taxon>Euteleostomi</taxon>
        <taxon>Actinopterygii</taxon>
        <taxon>Neopterygii</taxon>
        <taxon>Teleostei</taxon>
        <taxon>Neoteleostei</taxon>
        <taxon>Acanthomorphata</taxon>
        <taxon>Eupercaria</taxon>
        <taxon>Centrarchiformes</taxon>
        <taxon>Terapontoidei</taxon>
        <taxon>Terapontidae</taxon>
        <taxon>Scortum</taxon>
    </lineage>
</organism>
<dbReference type="Proteomes" id="UP000831701">
    <property type="component" value="Chromosome 9"/>
</dbReference>
<evidence type="ECO:0000313" key="2">
    <source>
        <dbReference type="Proteomes" id="UP000831701"/>
    </source>
</evidence>
<feature type="non-terminal residue" evidence="1">
    <location>
        <position position="1"/>
    </location>
</feature>
<protein>
    <submittedName>
        <fullName evidence="1">Uncharacterized protein</fullName>
    </submittedName>
</protein>
<proteinExistence type="predicted"/>
<evidence type="ECO:0000313" key="1">
    <source>
        <dbReference type="EMBL" id="KAI3367878.1"/>
    </source>
</evidence>
<accession>A0ACB8WJ54</accession>
<sequence length="708" mass="77860">ERELFSYSRSDKRVSQIKCSKLRSYLKEICDREARAKMRNLELLRDVECIEISMKEYSPDHGPLQQQKADFFKKISRFKEAGKKKEHTFDTAKVEAVHRRHLDSSLSQPAKDFTQPPAVIFMGRQTSKGSDAEAGTTSVHSHQALHRSPNRSMHSRERLPSGLLKDFRVGGEDAASNRAHLSDDISGSNDSPDGCNLSDKHERTVAALPSVRALTGAAGNVPFGSDDEQEPSPLVTLTGPEKNPPPSSNSPMKAKNSPAEHTDSREVAHQAPIMEDREGGFSHLMPQTTFGKEAQDTPGRCESVSTPSSDVQLSESSASDLSLSLTQSELEEDLPKGVAPERNATPGGSDDHNQHSPESSLLSDGSKNTPQLNCESSAPVVTLESLSQEGLFNLLDNIEGRLCGEQTRVYGDSLIDERQLNRIISLCNGGAGLNDEDLEACGAVILHGLQRLSWSTAKGCLLPQDLVSAHQSSTEPNEISASLSPDAARLWDRWFKHALLLKERRVLSTERLVQLFTPLLLERHATCSHQAKVLLRTLVSRSSEECPSAEDESDLSSSCGPPSLLADGDVKPARPAQRQQIQELQSTEEDSQDESPVESVPIRETKAYQLLKQSAMQERLQSSEEEVEEEDNGLSGINHGHEEDLGRAKRSSHQDPYPRKEKTNAKAHSALQSKAFWGESDDSNSEIEAALRPQPFNTNNDDTDDFCD</sequence>
<reference evidence="1" key="1">
    <citation type="submission" date="2022-04" db="EMBL/GenBank/DDBJ databases">
        <title>Jade perch genome.</title>
        <authorList>
            <person name="Chao B."/>
        </authorList>
    </citation>
    <scope>NUCLEOTIDE SEQUENCE</scope>
    <source>
        <strain evidence="1">CB-2022</strain>
    </source>
</reference>
<keyword evidence="2" id="KW-1185">Reference proteome</keyword>
<gene>
    <name evidence="1" type="ORF">L3Q82_026707</name>
</gene>
<name>A0ACB8WJ54_9TELE</name>
<dbReference type="EMBL" id="CM041539">
    <property type="protein sequence ID" value="KAI3367878.1"/>
    <property type="molecule type" value="Genomic_DNA"/>
</dbReference>
<comment type="caution">
    <text evidence="1">The sequence shown here is derived from an EMBL/GenBank/DDBJ whole genome shotgun (WGS) entry which is preliminary data.</text>
</comment>